<evidence type="ECO:0000256" key="4">
    <source>
        <dbReference type="ARBA" id="ARBA00022741"/>
    </source>
</evidence>
<evidence type="ECO:0000256" key="2">
    <source>
        <dbReference type="ARBA" id="ARBA00005983"/>
    </source>
</evidence>
<dbReference type="InterPro" id="IPR050187">
    <property type="entry name" value="Lipid_Phosphate_FormReg"/>
</dbReference>
<evidence type="ECO:0000256" key="1">
    <source>
        <dbReference type="ARBA" id="ARBA00001946"/>
    </source>
</evidence>
<dbReference type="GO" id="GO:0005886">
    <property type="term" value="C:plasma membrane"/>
    <property type="evidence" value="ECO:0007669"/>
    <property type="project" value="TreeGrafter"/>
</dbReference>
<dbReference type="GO" id="GO:0016301">
    <property type="term" value="F:kinase activity"/>
    <property type="evidence" value="ECO:0007669"/>
    <property type="project" value="UniProtKB-KW"/>
</dbReference>
<reference evidence="11" key="1">
    <citation type="submission" date="2017-08" db="EMBL/GenBank/DDBJ databases">
        <title>Genomes of multiple Clavibacter strains from different subspecies.</title>
        <authorList>
            <person name="Yuan X.-K."/>
            <person name="Li X.-S."/>
            <person name="Nie J."/>
            <person name="De Boer S.H."/>
        </authorList>
    </citation>
    <scope>NUCLEOTIDE SEQUENCE [LARGE SCALE GENOMIC DNA]</scope>
    <source>
        <strain evidence="11">ATCC 33566</strain>
    </source>
</reference>
<sequence length="342" mass="36737">MTTSTPASAPASAPAPAATDGSGRRAAVVYNPIKVDLASLKAKVAHAAGVAGWQETLWFETSEDDPGKGAAEEALSHDVDMVIAAGGDGTVRAVAEGMAGSGVSLGLLPSGTGNLLARNLKLTLNDVDHSLEAAFSGHDRQVDLAAIEILREDETRDKHVFVVMAGVGIDAKMLANTDSELKKRVGWLAYVDAIFKALRDRDQLRLRYRLDGRSTHRRRAHTLIVGNCGSLPANILLLPDAAVDDGILDVVLMRPEGLFGWVQIWVKVAWENGVVRRTAAGRRLMGPEKEVRALEYRTAEEVVVRLEKEEDIELDGDPFGRALGFKIQVLPGGLTVRVPQDS</sequence>
<dbReference type="AlphaFoldDB" id="A0A225CP29"/>
<feature type="domain" description="DAGKc" evidence="10">
    <location>
        <begin position="21"/>
        <end position="152"/>
    </location>
</feature>
<dbReference type="Gene3D" id="2.60.200.40">
    <property type="match status" value="1"/>
</dbReference>
<comment type="similarity">
    <text evidence="2">Belongs to the diacylglycerol/lipid kinase family.</text>
</comment>
<dbReference type="PROSITE" id="PS50146">
    <property type="entry name" value="DAGK"/>
    <property type="match status" value="1"/>
</dbReference>
<keyword evidence="12" id="KW-1185">Reference proteome</keyword>
<dbReference type="InterPro" id="IPR001206">
    <property type="entry name" value="Diacylglycerol_kinase_cat_dom"/>
</dbReference>
<dbReference type="InterPro" id="IPR016064">
    <property type="entry name" value="NAD/diacylglycerol_kinase_sf"/>
</dbReference>
<dbReference type="PANTHER" id="PTHR12358">
    <property type="entry name" value="SPHINGOSINE KINASE"/>
    <property type="match status" value="1"/>
</dbReference>
<dbReference type="PANTHER" id="PTHR12358:SF106">
    <property type="entry name" value="LIPID KINASE YEGS"/>
    <property type="match status" value="1"/>
</dbReference>
<comment type="cofactor">
    <cofactor evidence="1">
        <name>Mg(2+)</name>
        <dbReference type="ChEBI" id="CHEBI:18420"/>
    </cofactor>
</comment>
<gene>
    <name evidence="11" type="ORF">B5P24_14555</name>
</gene>
<dbReference type="RefSeq" id="WP_094131523.1">
    <property type="nucleotide sequence ID" value="NZ_CP040788.1"/>
</dbReference>
<evidence type="ECO:0000313" key="12">
    <source>
        <dbReference type="Proteomes" id="UP000215316"/>
    </source>
</evidence>
<proteinExistence type="inferred from homology"/>
<evidence type="ECO:0000256" key="3">
    <source>
        <dbReference type="ARBA" id="ARBA00022679"/>
    </source>
</evidence>
<evidence type="ECO:0000256" key="8">
    <source>
        <dbReference type="ARBA" id="ARBA00023264"/>
    </source>
</evidence>
<dbReference type="Proteomes" id="UP000215316">
    <property type="component" value="Unassembled WGS sequence"/>
</dbReference>
<keyword evidence="4" id="KW-0547">Nucleotide-binding</keyword>
<feature type="compositionally biased region" description="Low complexity" evidence="9">
    <location>
        <begin position="1"/>
        <end position="19"/>
    </location>
</feature>
<keyword evidence="7" id="KW-0594">Phospholipid biosynthesis</keyword>
<evidence type="ECO:0000259" key="10">
    <source>
        <dbReference type="PROSITE" id="PS50146"/>
    </source>
</evidence>
<keyword evidence="8" id="KW-1208">Phospholipid metabolism</keyword>
<keyword evidence="6" id="KW-0067">ATP-binding</keyword>
<keyword evidence="7" id="KW-0444">Lipid biosynthesis</keyword>
<dbReference type="Pfam" id="PF00781">
    <property type="entry name" value="DAGK_cat"/>
    <property type="match status" value="1"/>
</dbReference>
<keyword evidence="7" id="KW-0443">Lipid metabolism</keyword>
<evidence type="ECO:0000256" key="9">
    <source>
        <dbReference type="SAM" id="MobiDB-lite"/>
    </source>
</evidence>
<dbReference type="InterPro" id="IPR017438">
    <property type="entry name" value="ATP-NAD_kinase_N"/>
</dbReference>
<accession>A0A225CP29</accession>
<comment type="caution">
    <text evidence="11">The sequence shown here is derived from an EMBL/GenBank/DDBJ whole genome shotgun (WGS) entry which is preliminary data.</text>
</comment>
<dbReference type="Pfam" id="PF19279">
    <property type="entry name" value="YegS_C"/>
    <property type="match status" value="1"/>
</dbReference>
<name>A0A225CP29_9MICO</name>
<feature type="region of interest" description="Disordered" evidence="9">
    <location>
        <begin position="1"/>
        <end position="22"/>
    </location>
</feature>
<evidence type="ECO:0000313" key="11">
    <source>
        <dbReference type="EMBL" id="OQJ64133.1"/>
    </source>
</evidence>
<dbReference type="EMBL" id="MZMQ01000001">
    <property type="protein sequence ID" value="OQJ64133.1"/>
    <property type="molecule type" value="Genomic_DNA"/>
</dbReference>
<keyword evidence="3" id="KW-0808">Transferase</keyword>
<dbReference type="GO" id="GO:0008654">
    <property type="term" value="P:phospholipid biosynthetic process"/>
    <property type="evidence" value="ECO:0007669"/>
    <property type="project" value="UniProtKB-KW"/>
</dbReference>
<evidence type="ECO:0000256" key="5">
    <source>
        <dbReference type="ARBA" id="ARBA00022777"/>
    </source>
</evidence>
<dbReference type="OrthoDB" id="3171056at2"/>
<dbReference type="GO" id="GO:0005524">
    <property type="term" value="F:ATP binding"/>
    <property type="evidence" value="ECO:0007669"/>
    <property type="project" value="UniProtKB-KW"/>
</dbReference>
<organism evidence="11 12">
    <name type="scientific">Clavibacter tessellarius</name>
    <dbReference type="NCBI Taxonomy" id="31965"/>
    <lineage>
        <taxon>Bacteria</taxon>
        <taxon>Bacillati</taxon>
        <taxon>Actinomycetota</taxon>
        <taxon>Actinomycetes</taxon>
        <taxon>Micrococcales</taxon>
        <taxon>Microbacteriaceae</taxon>
        <taxon>Clavibacter</taxon>
    </lineage>
</organism>
<dbReference type="InterPro" id="IPR045540">
    <property type="entry name" value="YegS/DAGK_C"/>
</dbReference>
<protein>
    <submittedName>
        <fullName evidence="11">Diacylglycerol kinase</fullName>
    </submittedName>
</protein>
<dbReference type="Gene3D" id="3.40.50.10330">
    <property type="entry name" value="Probable inorganic polyphosphate/atp-NAD kinase, domain 1"/>
    <property type="match status" value="1"/>
</dbReference>
<dbReference type="SUPFAM" id="SSF111331">
    <property type="entry name" value="NAD kinase/diacylglycerol kinase-like"/>
    <property type="match status" value="1"/>
</dbReference>
<evidence type="ECO:0000256" key="7">
    <source>
        <dbReference type="ARBA" id="ARBA00023209"/>
    </source>
</evidence>
<evidence type="ECO:0000256" key="6">
    <source>
        <dbReference type="ARBA" id="ARBA00022840"/>
    </source>
</evidence>
<keyword evidence="5 11" id="KW-0418">Kinase</keyword>